<dbReference type="OrthoDB" id="9790669at2"/>
<dbReference type="GO" id="GO:0005886">
    <property type="term" value="C:plasma membrane"/>
    <property type="evidence" value="ECO:0007669"/>
    <property type="project" value="UniProtKB-SubCell"/>
</dbReference>
<reference evidence="9" key="3">
    <citation type="submission" date="2016-11" db="EMBL/GenBank/DDBJ databases">
        <authorList>
            <person name="Varghese N."/>
            <person name="Submissions S."/>
        </authorList>
    </citation>
    <scope>NUCLEOTIDE SEQUENCE</scope>
    <source>
        <strain evidence="9">DSM 1682</strain>
    </source>
</reference>
<dbReference type="GO" id="GO:0016301">
    <property type="term" value="F:kinase activity"/>
    <property type="evidence" value="ECO:0007669"/>
    <property type="project" value="UniProtKB-KW"/>
</dbReference>
<dbReference type="PROSITE" id="PS50110">
    <property type="entry name" value="RESPONSE_REGULATORY"/>
    <property type="match status" value="1"/>
</dbReference>
<dbReference type="Pfam" id="PF00072">
    <property type="entry name" value="Response_reg"/>
    <property type="match status" value="1"/>
</dbReference>
<dbReference type="PANTHER" id="PTHR45339">
    <property type="entry name" value="HYBRID SIGNAL TRANSDUCTION HISTIDINE KINASE J"/>
    <property type="match status" value="1"/>
</dbReference>
<evidence type="ECO:0000256" key="2">
    <source>
        <dbReference type="ARBA" id="ARBA00022553"/>
    </source>
</evidence>
<dbReference type="SMART" id="SM00448">
    <property type="entry name" value="REC"/>
    <property type="match status" value="1"/>
</dbReference>
<keyword evidence="10" id="KW-1185">Reference proteome</keyword>
<dbReference type="InterPro" id="IPR008207">
    <property type="entry name" value="Sig_transdc_His_kin_Hpt_dom"/>
</dbReference>
<evidence type="ECO:0000256" key="1">
    <source>
        <dbReference type="ARBA" id="ARBA00018672"/>
    </source>
</evidence>
<feature type="modified residue" description="Phosphohistidine" evidence="4">
    <location>
        <position position="198"/>
    </location>
</feature>
<dbReference type="InterPro" id="IPR036641">
    <property type="entry name" value="HPT_dom_sf"/>
</dbReference>
<reference evidence="8 10" key="1">
    <citation type="journal article" date="2016" name="Genome Announc.">
        <title>Complete Genome Sequence of the Amino Acid-Fermenting Clostridium propionicum X2 (DSM 1682).</title>
        <authorList>
            <person name="Poehlein A."/>
            <person name="Schlien K."/>
            <person name="Chowdhury N.P."/>
            <person name="Gottschalk G."/>
            <person name="Buckel W."/>
            <person name="Daniel R."/>
        </authorList>
    </citation>
    <scope>NUCLEOTIDE SEQUENCE [LARGE SCALE GENOMIC DNA]</scope>
    <source>
        <strain evidence="8 10">X2</strain>
    </source>
</reference>
<dbReference type="Proteomes" id="UP000184204">
    <property type="component" value="Unassembled WGS sequence"/>
</dbReference>
<protein>
    <recommendedName>
        <fullName evidence="1">Stage 0 sporulation protein A homolog</fullName>
    </recommendedName>
</protein>
<dbReference type="Pfam" id="PF01627">
    <property type="entry name" value="Hpt"/>
    <property type="match status" value="1"/>
</dbReference>
<dbReference type="PROSITE" id="PS50894">
    <property type="entry name" value="HPT"/>
    <property type="match status" value="1"/>
</dbReference>
<dbReference type="EMBL" id="CP014223">
    <property type="protein sequence ID" value="AMJ40575.1"/>
    <property type="molecule type" value="Genomic_DNA"/>
</dbReference>
<name>A0A0X8VD38_ANAPI</name>
<dbReference type="Proteomes" id="UP000068026">
    <property type="component" value="Chromosome"/>
</dbReference>
<evidence type="ECO:0000256" key="4">
    <source>
        <dbReference type="PROSITE-ProRule" id="PRU00110"/>
    </source>
</evidence>
<evidence type="ECO:0000256" key="5">
    <source>
        <dbReference type="PROSITE-ProRule" id="PRU00169"/>
    </source>
</evidence>
<dbReference type="PANTHER" id="PTHR45339:SF3">
    <property type="entry name" value="HISTIDINE KINASE"/>
    <property type="match status" value="1"/>
</dbReference>
<dbReference type="EMBL" id="FQUA01000002">
    <property type="protein sequence ID" value="SHE38529.1"/>
    <property type="molecule type" value="Genomic_DNA"/>
</dbReference>
<evidence type="ECO:0000256" key="3">
    <source>
        <dbReference type="ARBA" id="ARBA00024867"/>
    </source>
</evidence>
<organism evidence="9 11">
    <name type="scientific">Anaerotignum propionicum DSM 1682</name>
    <dbReference type="NCBI Taxonomy" id="991789"/>
    <lineage>
        <taxon>Bacteria</taxon>
        <taxon>Bacillati</taxon>
        <taxon>Bacillota</taxon>
        <taxon>Clostridia</taxon>
        <taxon>Lachnospirales</taxon>
        <taxon>Anaerotignaceae</taxon>
        <taxon>Anaerotignum</taxon>
    </lineage>
</organism>
<dbReference type="CDD" id="cd17546">
    <property type="entry name" value="REC_hyHK_CKI1_RcsC-like"/>
    <property type="match status" value="1"/>
</dbReference>
<evidence type="ECO:0000313" key="10">
    <source>
        <dbReference type="Proteomes" id="UP000068026"/>
    </source>
</evidence>
<comment type="function">
    <text evidence="3">May play the central regulatory role in sporulation. It may be an element of the effector pathway responsible for the activation of sporulation genes in response to nutritional stress. Spo0A may act in concert with spo0H (a sigma factor) to control the expression of some genes that are critical to the sporulation process.</text>
</comment>
<keyword evidence="8" id="KW-0808">Transferase</keyword>
<keyword evidence="2 5" id="KW-0597">Phosphoprotein</keyword>
<accession>A0A0X8VD38</accession>
<dbReference type="GO" id="GO:0005524">
    <property type="term" value="F:ATP binding"/>
    <property type="evidence" value="ECO:0007669"/>
    <property type="project" value="UniProtKB-KW"/>
</dbReference>
<feature type="domain" description="Response regulatory" evidence="6">
    <location>
        <begin position="7"/>
        <end position="124"/>
    </location>
</feature>
<evidence type="ECO:0000313" key="11">
    <source>
        <dbReference type="Proteomes" id="UP000184204"/>
    </source>
</evidence>
<feature type="modified residue" description="4-aspartylphosphate" evidence="5">
    <location>
        <position position="56"/>
    </location>
</feature>
<evidence type="ECO:0000259" key="7">
    <source>
        <dbReference type="PROSITE" id="PS50894"/>
    </source>
</evidence>
<evidence type="ECO:0000313" key="8">
    <source>
        <dbReference type="EMBL" id="AMJ40575.1"/>
    </source>
</evidence>
<dbReference type="SUPFAM" id="SSF47226">
    <property type="entry name" value="Histidine-containing phosphotransfer domain, HPT domain"/>
    <property type="match status" value="1"/>
</dbReference>
<feature type="domain" description="HPt" evidence="7">
    <location>
        <begin position="159"/>
        <end position="250"/>
    </location>
</feature>
<dbReference type="Gene3D" id="3.40.50.2300">
    <property type="match status" value="1"/>
</dbReference>
<dbReference type="InterPro" id="IPR011006">
    <property type="entry name" value="CheY-like_superfamily"/>
</dbReference>
<dbReference type="KEGG" id="cpro:CPRO_09770"/>
<dbReference type="InterPro" id="IPR001789">
    <property type="entry name" value="Sig_transdc_resp-reg_receiver"/>
</dbReference>
<dbReference type="RefSeq" id="WP_066048477.1">
    <property type="nucleotide sequence ID" value="NZ_CP014223.1"/>
</dbReference>
<dbReference type="GO" id="GO:0000160">
    <property type="term" value="P:phosphorelay signal transduction system"/>
    <property type="evidence" value="ECO:0007669"/>
    <property type="project" value="InterPro"/>
</dbReference>
<gene>
    <name evidence="8" type="primary">rcsC</name>
    <name evidence="8" type="ORF">CPRO_09770</name>
    <name evidence="9" type="ORF">SAMN02745151_00506</name>
</gene>
<sequence length="250" mass="28121">MIEELTTVLVVEDNSFSWEFFKAVLSGLGIVSEVARDGLEAIYMLEKKTFGLVFMDCQMPNMDGYEATSKIRSMGNTFYSIPIIGVSATVTDEIRVRCFRSGMNDVIEKPVDVDLLKDMIDRYLPNQEIGRVNQNAANLDGQINFDDAVSLLCKEMKISIGEATNLLEDFFRISKQLILKIENASTNGNQADVAKYAHQIKGMASMMRLRKIQAIADKLEKGGTQMTWELNQLKKVLFAYVIDEIEGFSL</sequence>
<dbReference type="AlphaFoldDB" id="A0A0X8VD38"/>
<reference evidence="11" key="4">
    <citation type="submission" date="2016-11" db="EMBL/GenBank/DDBJ databases">
        <authorList>
            <person name="Jaros S."/>
            <person name="Januszkiewicz K."/>
            <person name="Wedrychowicz H."/>
        </authorList>
    </citation>
    <scope>NUCLEOTIDE SEQUENCE [LARGE SCALE GENOMIC DNA]</scope>
    <source>
        <strain evidence="11">DSM 1682</strain>
    </source>
</reference>
<evidence type="ECO:0000259" key="6">
    <source>
        <dbReference type="PROSITE" id="PS50110"/>
    </source>
</evidence>
<keyword evidence="8" id="KW-0418">Kinase</keyword>
<evidence type="ECO:0000313" key="9">
    <source>
        <dbReference type="EMBL" id="SHE38529.1"/>
    </source>
</evidence>
<reference evidence="10" key="2">
    <citation type="submission" date="2016-01" db="EMBL/GenBank/DDBJ databases">
        <authorList>
            <person name="Poehlein A."/>
            <person name="Schlien K."/>
            <person name="Gottschalk G."/>
            <person name="Buckel W."/>
            <person name="Daniel R."/>
        </authorList>
    </citation>
    <scope>NUCLEOTIDE SEQUENCE [LARGE SCALE GENOMIC DNA]</scope>
    <source>
        <strain evidence="10">X2</strain>
    </source>
</reference>
<proteinExistence type="predicted"/>
<dbReference type="Gene3D" id="1.20.120.160">
    <property type="entry name" value="HPT domain"/>
    <property type="match status" value="1"/>
</dbReference>
<dbReference type="SUPFAM" id="SSF52172">
    <property type="entry name" value="CheY-like"/>
    <property type="match status" value="1"/>
</dbReference>